<feature type="binding site" evidence="11">
    <location>
        <position position="174"/>
    </location>
    <ligand>
        <name>substrate</name>
    </ligand>
</feature>
<evidence type="ECO:0000256" key="5">
    <source>
        <dbReference type="ARBA" id="ARBA00022630"/>
    </source>
</evidence>
<dbReference type="EMBL" id="BMEO01000008">
    <property type="protein sequence ID" value="GGF98159.1"/>
    <property type="molecule type" value="Genomic_DNA"/>
</dbReference>
<dbReference type="NCBIfam" id="NF003652">
    <property type="entry name" value="PRK05286.2-5"/>
    <property type="match status" value="1"/>
</dbReference>
<dbReference type="AlphaFoldDB" id="A0A917CWH3"/>
<comment type="caution">
    <text evidence="13">The sequence shown here is derived from an EMBL/GenBank/DDBJ whole genome shotgun (WGS) entry which is preliminary data.</text>
</comment>
<dbReference type="GO" id="GO:0106430">
    <property type="term" value="F:dihydroorotate dehydrogenase (quinone) activity"/>
    <property type="evidence" value="ECO:0007669"/>
    <property type="project" value="UniProtKB-EC"/>
</dbReference>
<keyword evidence="5 11" id="KW-0285">Flavoprotein</keyword>
<keyword evidence="14" id="KW-1185">Reference proteome</keyword>
<comment type="function">
    <text evidence="1 11">Catalyzes the conversion of dihydroorotate to orotate with quinone as electron acceptor.</text>
</comment>
<comment type="subcellular location">
    <subcellularLocation>
        <location evidence="11">Cell membrane</location>
        <topology evidence="11">Peripheral membrane protein</topology>
    </subcellularLocation>
    <subcellularLocation>
        <location evidence="2">Membrane</location>
    </subcellularLocation>
</comment>
<feature type="domain" description="Dihydroorotate dehydrogenase catalytic" evidence="12">
    <location>
        <begin position="45"/>
        <end position="336"/>
    </location>
</feature>
<dbReference type="InterPro" id="IPR005720">
    <property type="entry name" value="Dihydroorotate_DH_cat"/>
</dbReference>
<dbReference type="InterPro" id="IPR001295">
    <property type="entry name" value="Dihydroorotate_DH_CS"/>
</dbReference>
<evidence type="ECO:0000256" key="2">
    <source>
        <dbReference type="ARBA" id="ARBA00004370"/>
    </source>
</evidence>
<feature type="binding site" evidence="11">
    <location>
        <position position="242"/>
    </location>
    <ligand>
        <name>FMN</name>
        <dbReference type="ChEBI" id="CHEBI:58210"/>
    </ligand>
</feature>
<evidence type="ECO:0000256" key="3">
    <source>
        <dbReference type="ARBA" id="ARBA00005161"/>
    </source>
</evidence>
<keyword evidence="11" id="KW-1003">Cell membrane</keyword>
<keyword evidence="8 11" id="KW-0560">Oxidoreductase</keyword>
<feature type="binding site" evidence="11">
    <location>
        <begin position="108"/>
        <end position="112"/>
    </location>
    <ligand>
        <name>substrate</name>
    </ligand>
</feature>
<evidence type="ECO:0000259" key="12">
    <source>
        <dbReference type="Pfam" id="PF01180"/>
    </source>
</evidence>
<evidence type="ECO:0000256" key="6">
    <source>
        <dbReference type="ARBA" id="ARBA00022643"/>
    </source>
</evidence>
<protein>
    <recommendedName>
        <fullName evidence="11">Dihydroorotate dehydrogenase (quinone)</fullName>
        <ecNumber evidence="11">1.3.5.2</ecNumber>
    </recommendedName>
    <alternativeName>
        <fullName evidence="11">DHOdehase</fullName>
        <shortName evidence="11">DHOD</shortName>
        <shortName evidence="11">DHODase</shortName>
    </alternativeName>
    <alternativeName>
        <fullName evidence="11">Dihydroorotate oxidase</fullName>
    </alternativeName>
</protein>
<accession>A0A917CWH3</accession>
<dbReference type="HAMAP" id="MF_00225">
    <property type="entry name" value="DHO_dh_type2"/>
    <property type="match status" value="1"/>
</dbReference>
<keyword evidence="6 11" id="KW-0288">FMN</keyword>
<dbReference type="GO" id="GO:0005886">
    <property type="term" value="C:plasma membrane"/>
    <property type="evidence" value="ECO:0007669"/>
    <property type="project" value="UniProtKB-SubCell"/>
</dbReference>
<reference evidence="13" key="2">
    <citation type="submission" date="2020-09" db="EMBL/GenBank/DDBJ databases">
        <authorList>
            <person name="Sun Q."/>
            <person name="Zhou Y."/>
        </authorList>
    </citation>
    <scope>NUCLEOTIDE SEQUENCE</scope>
    <source>
        <strain evidence="13">CGMCC 1.12181</strain>
    </source>
</reference>
<reference evidence="13" key="1">
    <citation type="journal article" date="2014" name="Int. J. Syst. Evol. Microbiol.">
        <title>Complete genome sequence of Corynebacterium casei LMG S-19264T (=DSM 44701T), isolated from a smear-ripened cheese.</title>
        <authorList>
            <consortium name="US DOE Joint Genome Institute (JGI-PGF)"/>
            <person name="Walter F."/>
            <person name="Albersmeier A."/>
            <person name="Kalinowski J."/>
            <person name="Ruckert C."/>
        </authorList>
    </citation>
    <scope>NUCLEOTIDE SEQUENCE</scope>
    <source>
        <strain evidence="13">CGMCC 1.12181</strain>
    </source>
</reference>
<dbReference type="EC" id="1.3.5.2" evidence="11"/>
<dbReference type="PANTHER" id="PTHR48109">
    <property type="entry name" value="DIHYDROOROTATE DEHYDROGENASE (QUINONE), MITOCHONDRIAL-RELATED"/>
    <property type="match status" value="1"/>
</dbReference>
<dbReference type="NCBIfam" id="NF003645">
    <property type="entry name" value="PRK05286.1-2"/>
    <property type="match status" value="1"/>
</dbReference>
<feature type="binding site" evidence="11">
    <location>
        <position position="169"/>
    </location>
    <ligand>
        <name>substrate</name>
    </ligand>
</feature>
<dbReference type="Proteomes" id="UP000605253">
    <property type="component" value="Unassembled WGS sequence"/>
</dbReference>
<dbReference type="InterPro" id="IPR012135">
    <property type="entry name" value="Dihydroorotate_DH_1_2"/>
</dbReference>
<feature type="binding site" evidence="11">
    <location>
        <position position="136"/>
    </location>
    <ligand>
        <name>FMN</name>
        <dbReference type="ChEBI" id="CHEBI:58210"/>
    </ligand>
</feature>
<dbReference type="Pfam" id="PF01180">
    <property type="entry name" value="DHO_dh"/>
    <property type="match status" value="1"/>
</dbReference>
<evidence type="ECO:0000256" key="9">
    <source>
        <dbReference type="ARBA" id="ARBA00023136"/>
    </source>
</evidence>
<feature type="binding site" evidence="11">
    <location>
        <position position="214"/>
    </location>
    <ligand>
        <name>FMN</name>
        <dbReference type="ChEBI" id="CHEBI:58210"/>
    </ligand>
</feature>
<dbReference type="GO" id="GO:0005737">
    <property type="term" value="C:cytoplasm"/>
    <property type="evidence" value="ECO:0007669"/>
    <property type="project" value="InterPro"/>
</dbReference>
<dbReference type="PROSITE" id="PS00911">
    <property type="entry name" value="DHODEHASE_1"/>
    <property type="match status" value="1"/>
</dbReference>
<evidence type="ECO:0000256" key="8">
    <source>
        <dbReference type="ARBA" id="ARBA00023002"/>
    </source>
</evidence>
<evidence type="ECO:0000313" key="13">
    <source>
        <dbReference type="EMBL" id="GGF98159.1"/>
    </source>
</evidence>
<gene>
    <name evidence="11 13" type="primary">pyrD</name>
    <name evidence="13" type="ORF">GCM10011365_19350</name>
</gene>
<evidence type="ECO:0000313" key="14">
    <source>
        <dbReference type="Proteomes" id="UP000605253"/>
    </source>
</evidence>
<dbReference type="NCBIfam" id="TIGR01036">
    <property type="entry name" value="pyrD_sub2"/>
    <property type="match status" value="1"/>
</dbReference>
<dbReference type="PANTHER" id="PTHR48109:SF4">
    <property type="entry name" value="DIHYDROOROTATE DEHYDROGENASE (QUINONE), MITOCHONDRIAL"/>
    <property type="match status" value="1"/>
</dbReference>
<proteinExistence type="inferred from homology"/>
<dbReference type="InterPro" id="IPR005719">
    <property type="entry name" value="Dihydroorotate_DH_2"/>
</dbReference>
<feature type="active site" description="Nucleophile" evidence="11">
    <location>
        <position position="172"/>
    </location>
</feature>
<dbReference type="PIRSF" id="PIRSF000164">
    <property type="entry name" value="DHO_oxidase"/>
    <property type="match status" value="1"/>
</dbReference>
<evidence type="ECO:0000256" key="1">
    <source>
        <dbReference type="ARBA" id="ARBA00003125"/>
    </source>
</evidence>
<feature type="binding site" evidence="11">
    <location>
        <position position="296"/>
    </location>
    <ligand>
        <name>FMN</name>
        <dbReference type="ChEBI" id="CHEBI:58210"/>
    </ligand>
</feature>
<evidence type="ECO:0000256" key="11">
    <source>
        <dbReference type="HAMAP-Rule" id="MF_00225"/>
    </source>
</evidence>
<dbReference type="GO" id="GO:0044205">
    <property type="term" value="P:'de novo' UMP biosynthetic process"/>
    <property type="evidence" value="ECO:0007669"/>
    <property type="project" value="UniProtKB-UniRule"/>
</dbReference>
<dbReference type="CDD" id="cd04738">
    <property type="entry name" value="DHOD_2_like"/>
    <property type="match status" value="1"/>
</dbReference>
<feature type="binding site" evidence="11">
    <location>
        <position position="267"/>
    </location>
    <ligand>
        <name>FMN</name>
        <dbReference type="ChEBI" id="CHEBI:58210"/>
    </ligand>
</feature>
<feature type="binding site" evidence="11">
    <location>
        <begin position="59"/>
        <end position="63"/>
    </location>
    <ligand>
        <name>FMN</name>
        <dbReference type="ChEBI" id="CHEBI:58210"/>
    </ligand>
</feature>
<dbReference type="PROSITE" id="PS00912">
    <property type="entry name" value="DHODEHASE_2"/>
    <property type="match status" value="1"/>
</dbReference>
<comment type="catalytic activity">
    <reaction evidence="10 11">
        <text>(S)-dihydroorotate + a quinone = orotate + a quinol</text>
        <dbReference type="Rhea" id="RHEA:30187"/>
        <dbReference type="ChEBI" id="CHEBI:24646"/>
        <dbReference type="ChEBI" id="CHEBI:30839"/>
        <dbReference type="ChEBI" id="CHEBI:30864"/>
        <dbReference type="ChEBI" id="CHEBI:132124"/>
        <dbReference type="EC" id="1.3.5.2"/>
    </reaction>
</comment>
<dbReference type="InterPro" id="IPR013785">
    <property type="entry name" value="Aldolase_TIM"/>
</dbReference>
<keyword evidence="7 11" id="KW-0665">Pyrimidine biosynthesis</keyword>
<sequence length="345" mass="37703">MLISKLYSRFLQQLPAETAHDLAIRSLGSPLAKITPVKQPDSPIELMGIHFPGRVGLAAGFDKNADAISGLNRLGFGFLEVGTVTPKPQTGNPKPRLFRLAKDRAIINRMGFNNKGVDYLVNQVQKSHYSGILGINIGKNKNTDNDKALDDYLICFQKTHFLADYITINISSPNTPNLRALQSKDSLNHLLSGLKQAQFDAQKKSGHYTPLVVKISPDENPEQLKAIAEVLLETRIDGLICTNTTISRPDHLNSAADLINQTGGLSGAPLKTKATETLKSMREHLGTDFPIIAVGGIMNMADARQRFECGADLIQIYSGFVYHGPQLIDDINHGLTQPHGFTTQA</sequence>
<comment type="pathway">
    <text evidence="3 11">Pyrimidine metabolism; UMP biosynthesis via de novo pathway; orotate from (S)-dihydroorotate (quinone route): step 1/1.</text>
</comment>
<comment type="subunit">
    <text evidence="11">Monomer.</text>
</comment>
<comment type="cofactor">
    <cofactor evidence="11">
        <name>FMN</name>
        <dbReference type="ChEBI" id="CHEBI:58210"/>
    </cofactor>
    <text evidence="11">Binds 1 FMN per subunit.</text>
</comment>
<dbReference type="SUPFAM" id="SSF51395">
    <property type="entry name" value="FMN-linked oxidoreductases"/>
    <property type="match status" value="1"/>
</dbReference>
<keyword evidence="9 11" id="KW-0472">Membrane</keyword>
<evidence type="ECO:0000256" key="4">
    <source>
        <dbReference type="ARBA" id="ARBA00005359"/>
    </source>
</evidence>
<evidence type="ECO:0000256" key="7">
    <source>
        <dbReference type="ARBA" id="ARBA00022975"/>
    </source>
</evidence>
<evidence type="ECO:0000256" key="10">
    <source>
        <dbReference type="ARBA" id="ARBA00048639"/>
    </source>
</evidence>
<comment type="similarity">
    <text evidence="4 11">Belongs to the dihydroorotate dehydrogenase family. Type 2 subfamily.</text>
</comment>
<feature type="binding site" evidence="11">
    <location>
        <position position="63"/>
    </location>
    <ligand>
        <name>substrate</name>
    </ligand>
</feature>
<dbReference type="Gene3D" id="3.20.20.70">
    <property type="entry name" value="Aldolase class I"/>
    <property type="match status" value="1"/>
</dbReference>
<dbReference type="GO" id="GO:0006207">
    <property type="term" value="P:'de novo' pyrimidine nucleobase biosynthetic process"/>
    <property type="evidence" value="ECO:0007669"/>
    <property type="project" value="UniProtKB-UniRule"/>
</dbReference>
<feature type="binding site" evidence="11">
    <location>
        <begin position="243"/>
        <end position="244"/>
    </location>
    <ligand>
        <name>substrate</name>
    </ligand>
</feature>
<feature type="binding site" evidence="11">
    <location>
        <position position="83"/>
    </location>
    <ligand>
        <name>FMN</name>
        <dbReference type="ChEBI" id="CHEBI:58210"/>
    </ligand>
</feature>
<feature type="binding site" evidence="11">
    <location>
        <position position="169"/>
    </location>
    <ligand>
        <name>FMN</name>
        <dbReference type="ChEBI" id="CHEBI:58210"/>
    </ligand>
</feature>
<dbReference type="InterPro" id="IPR050074">
    <property type="entry name" value="DHO_dehydrogenase"/>
</dbReference>
<dbReference type="RefSeq" id="WP_188365537.1">
    <property type="nucleotide sequence ID" value="NZ_BAABJF010000022.1"/>
</dbReference>
<name>A0A917CWH3_9GAMM</name>
<feature type="binding site" evidence="11">
    <location>
        <begin position="317"/>
        <end position="318"/>
    </location>
    <ligand>
        <name>FMN</name>
        <dbReference type="ChEBI" id="CHEBI:58210"/>
    </ligand>
</feature>
<organism evidence="13 14">
    <name type="scientific">Marinicella pacifica</name>
    <dbReference type="NCBI Taxonomy" id="1171543"/>
    <lineage>
        <taxon>Bacteria</taxon>
        <taxon>Pseudomonadati</taxon>
        <taxon>Pseudomonadota</taxon>
        <taxon>Gammaproteobacteria</taxon>
        <taxon>Lysobacterales</taxon>
        <taxon>Marinicellaceae</taxon>
        <taxon>Marinicella</taxon>
    </lineage>
</organism>